<evidence type="ECO:0000313" key="2">
    <source>
        <dbReference type="Proteomes" id="UP000593572"/>
    </source>
</evidence>
<evidence type="ECO:0000313" key="1">
    <source>
        <dbReference type="EMBL" id="MBA0562627.1"/>
    </source>
</evidence>
<comment type="caution">
    <text evidence="1">The sequence shown here is derived from an EMBL/GenBank/DDBJ whole genome shotgun (WGS) entry which is preliminary data.</text>
</comment>
<keyword evidence="2" id="KW-1185">Reference proteome</keyword>
<dbReference type="Proteomes" id="UP000593572">
    <property type="component" value="Unassembled WGS sequence"/>
</dbReference>
<accession>A0A7J8MD17</accession>
<protein>
    <submittedName>
        <fullName evidence="1">Uncharacterized protein</fullName>
    </submittedName>
</protein>
<organism evidence="1 2">
    <name type="scientific">Gossypium lobatum</name>
    <dbReference type="NCBI Taxonomy" id="34289"/>
    <lineage>
        <taxon>Eukaryota</taxon>
        <taxon>Viridiplantae</taxon>
        <taxon>Streptophyta</taxon>
        <taxon>Embryophyta</taxon>
        <taxon>Tracheophyta</taxon>
        <taxon>Spermatophyta</taxon>
        <taxon>Magnoliopsida</taxon>
        <taxon>eudicotyledons</taxon>
        <taxon>Gunneridae</taxon>
        <taxon>Pentapetalae</taxon>
        <taxon>rosids</taxon>
        <taxon>malvids</taxon>
        <taxon>Malvales</taxon>
        <taxon>Malvaceae</taxon>
        <taxon>Malvoideae</taxon>
        <taxon>Gossypium</taxon>
    </lineage>
</organism>
<gene>
    <name evidence="1" type="ORF">Golob_007658</name>
</gene>
<dbReference type="EMBL" id="JABEZX010000008">
    <property type="protein sequence ID" value="MBA0562627.1"/>
    <property type="molecule type" value="Genomic_DNA"/>
</dbReference>
<reference evidence="1 2" key="1">
    <citation type="journal article" date="2019" name="Genome Biol. Evol.">
        <title>Insights into the evolution of the New World diploid cottons (Gossypium, subgenus Houzingenia) based on genome sequencing.</title>
        <authorList>
            <person name="Grover C.E."/>
            <person name="Arick M.A. 2nd"/>
            <person name="Thrash A."/>
            <person name="Conover J.L."/>
            <person name="Sanders W.S."/>
            <person name="Peterson D.G."/>
            <person name="Frelichowski J.E."/>
            <person name="Scheffler J.A."/>
            <person name="Scheffler B.E."/>
            <person name="Wendel J.F."/>
        </authorList>
    </citation>
    <scope>NUCLEOTIDE SEQUENCE [LARGE SCALE GENOMIC DNA]</scope>
    <source>
        <strain evidence="1">157</strain>
        <tissue evidence="1">Leaf</tissue>
    </source>
</reference>
<dbReference type="AlphaFoldDB" id="A0A7J8MD17"/>
<name>A0A7J8MD17_9ROSI</name>
<sequence length="34" mass="4047">MSLELMDNWQFLVLSMTRALKRIYDQILTFNGPT</sequence>
<proteinExistence type="predicted"/>